<evidence type="ECO:0000313" key="1">
    <source>
        <dbReference type="EMBL" id="JAD51220.1"/>
    </source>
</evidence>
<reference evidence="1" key="2">
    <citation type="journal article" date="2015" name="Data Brief">
        <title>Shoot transcriptome of the giant reed, Arundo donax.</title>
        <authorList>
            <person name="Barrero R.A."/>
            <person name="Guerrero F.D."/>
            <person name="Moolhuijzen P."/>
            <person name="Goolsby J.A."/>
            <person name="Tidwell J."/>
            <person name="Bellgard S.E."/>
            <person name="Bellgard M.I."/>
        </authorList>
    </citation>
    <scope>NUCLEOTIDE SEQUENCE</scope>
    <source>
        <tissue evidence="1">Shoot tissue taken approximately 20 cm above the soil surface</tissue>
    </source>
</reference>
<reference evidence="1" key="1">
    <citation type="submission" date="2014-09" db="EMBL/GenBank/DDBJ databases">
        <authorList>
            <person name="Magalhaes I.L.F."/>
            <person name="Oliveira U."/>
            <person name="Santos F.R."/>
            <person name="Vidigal T.H.D.A."/>
            <person name="Brescovit A.D."/>
            <person name="Santos A.J."/>
        </authorList>
    </citation>
    <scope>NUCLEOTIDE SEQUENCE</scope>
    <source>
        <tissue evidence="1">Shoot tissue taken approximately 20 cm above the soil surface</tissue>
    </source>
</reference>
<organism evidence="1">
    <name type="scientific">Arundo donax</name>
    <name type="common">Giant reed</name>
    <name type="synonym">Donax arundinaceus</name>
    <dbReference type="NCBI Taxonomy" id="35708"/>
    <lineage>
        <taxon>Eukaryota</taxon>
        <taxon>Viridiplantae</taxon>
        <taxon>Streptophyta</taxon>
        <taxon>Embryophyta</taxon>
        <taxon>Tracheophyta</taxon>
        <taxon>Spermatophyta</taxon>
        <taxon>Magnoliopsida</taxon>
        <taxon>Liliopsida</taxon>
        <taxon>Poales</taxon>
        <taxon>Poaceae</taxon>
        <taxon>PACMAD clade</taxon>
        <taxon>Arundinoideae</taxon>
        <taxon>Arundineae</taxon>
        <taxon>Arundo</taxon>
    </lineage>
</organism>
<protein>
    <submittedName>
        <fullName evidence="1">Uncharacterized protein</fullName>
    </submittedName>
</protein>
<dbReference type="AlphaFoldDB" id="A0A0A9AQN4"/>
<proteinExistence type="predicted"/>
<accession>A0A0A9AQN4</accession>
<sequence length="47" mass="5372">MLLLHGWRQMTSTIHSSPWIASSSFEFPVHLNTMRGACFVLLLALRD</sequence>
<name>A0A0A9AQN4_ARUDO</name>
<dbReference type="EMBL" id="GBRH01246675">
    <property type="protein sequence ID" value="JAD51220.1"/>
    <property type="molecule type" value="Transcribed_RNA"/>
</dbReference>